<dbReference type="GO" id="GO:0009289">
    <property type="term" value="C:pilus"/>
    <property type="evidence" value="ECO:0007669"/>
    <property type="project" value="InterPro"/>
</dbReference>
<evidence type="ECO:0008006" key="3">
    <source>
        <dbReference type="Google" id="ProtNLM"/>
    </source>
</evidence>
<evidence type="ECO:0000313" key="1">
    <source>
        <dbReference type="EMBL" id="EFC2249125.1"/>
    </source>
</evidence>
<organism evidence="1 2">
    <name type="scientific">Escherichia coli</name>
    <dbReference type="NCBI Taxonomy" id="562"/>
    <lineage>
        <taxon>Bacteria</taxon>
        <taxon>Pseudomonadati</taxon>
        <taxon>Pseudomonadota</taxon>
        <taxon>Gammaproteobacteria</taxon>
        <taxon>Enterobacterales</taxon>
        <taxon>Enterobacteriaceae</taxon>
        <taxon>Escherichia</taxon>
    </lineage>
</organism>
<dbReference type="EMBL" id="AASEPP010000073">
    <property type="protein sequence ID" value="EFC2249125.1"/>
    <property type="molecule type" value="Genomic_DNA"/>
</dbReference>
<dbReference type="RefSeq" id="WP_149006905.1">
    <property type="nucleotide sequence ID" value="NZ_LIQA01000055.1"/>
</dbReference>
<dbReference type="Proteomes" id="UP000531916">
    <property type="component" value="Unassembled WGS sequence"/>
</dbReference>
<comment type="caution">
    <text evidence="1">The sequence shown here is derived from an EMBL/GenBank/DDBJ whole genome shotgun (WGS) entry which is preliminary data.</text>
</comment>
<dbReference type="InterPro" id="IPR036937">
    <property type="entry name" value="Adhesion_dom_fimbrial_sf"/>
</dbReference>
<dbReference type="GO" id="GO:0007155">
    <property type="term" value="P:cell adhesion"/>
    <property type="evidence" value="ECO:0007669"/>
    <property type="project" value="InterPro"/>
</dbReference>
<proteinExistence type="predicted"/>
<name>A0A8S7I7J5_ECOLX</name>
<gene>
    <name evidence="1" type="ORF">E5H86_25735</name>
</gene>
<evidence type="ECO:0000313" key="2">
    <source>
        <dbReference type="Proteomes" id="UP000531916"/>
    </source>
</evidence>
<protein>
    <recommendedName>
        <fullName evidence="3">Fimbrial protein</fullName>
    </recommendedName>
</protein>
<sequence length="176" mass="18961">MCWEGESYSFNTNLVGNAVGITLPAGEHYVSFGLRVMRIQASEDANFVYNLAIANYFRSPVTLIKAPVNIASYCISKSGDLLTLNYGAFSAGSANGRVSSAKFDYECNLDTALPKVILQGNEVSLCDGLTAKLTAHTERANNYNFRTIFTSTLYGTASSSCVGKFQKVVVATLNPP</sequence>
<dbReference type="Gene3D" id="2.60.40.1090">
    <property type="entry name" value="Fimbrial-type adhesion domain"/>
    <property type="match status" value="1"/>
</dbReference>
<accession>A0A8S7I7J5</accession>
<dbReference type="AlphaFoldDB" id="A0A8S7I7J5"/>
<reference evidence="1 2" key="1">
    <citation type="submission" date="2019-04" db="EMBL/GenBank/DDBJ databases">
        <authorList>
            <consortium name="NARMS: The National Antimicrobial Resistance Monitoring System"/>
        </authorList>
    </citation>
    <scope>NUCLEOTIDE SEQUENCE [LARGE SCALE GENOMIC DNA]</scope>
    <source>
        <strain evidence="1 2">FSIS11919500</strain>
    </source>
</reference>